<dbReference type="Proteomes" id="UP001501758">
    <property type="component" value="Unassembled WGS sequence"/>
</dbReference>
<evidence type="ECO:0000259" key="6">
    <source>
        <dbReference type="PROSITE" id="PS50109"/>
    </source>
</evidence>
<dbReference type="PROSITE" id="PS50113">
    <property type="entry name" value="PAC"/>
    <property type="match status" value="1"/>
</dbReference>
<dbReference type="PROSITE" id="PS50109">
    <property type="entry name" value="HIS_KIN"/>
    <property type="match status" value="1"/>
</dbReference>
<dbReference type="SMART" id="SM00388">
    <property type="entry name" value="HisKA"/>
    <property type="match status" value="1"/>
</dbReference>
<dbReference type="SMART" id="SM00086">
    <property type="entry name" value="PAC"/>
    <property type="match status" value="3"/>
</dbReference>
<evidence type="ECO:0000256" key="1">
    <source>
        <dbReference type="ARBA" id="ARBA00000085"/>
    </source>
</evidence>
<dbReference type="Pfam" id="PF08447">
    <property type="entry name" value="PAS_3"/>
    <property type="match status" value="1"/>
</dbReference>
<keyword evidence="3" id="KW-0597">Phosphoprotein</keyword>
<feature type="domain" description="Histidine kinase" evidence="6">
    <location>
        <begin position="518"/>
        <end position="734"/>
    </location>
</feature>
<dbReference type="InterPro" id="IPR004358">
    <property type="entry name" value="Sig_transdc_His_kin-like_C"/>
</dbReference>
<dbReference type="Pfam" id="PF08448">
    <property type="entry name" value="PAS_4"/>
    <property type="match status" value="1"/>
</dbReference>
<dbReference type="Pfam" id="PF02518">
    <property type="entry name" value="HATPase_c"/>
    <property type="match status" value="1"/>
</dbReference>
<dbReference type="NCBIfam" id="TIGR00229">
    <property type="entry name" value="sensory_box"/>
    <property type="match status" value="1"/>
</dbReference>
<evidence type="ECO:0000313" key="9">
    <source>
        <dbReference type="EMBL" id="GAA0724049.1"/>
    </source>
</evidence>
<dbReference type="SMART" id="SM00387">
    <property type="entry name" value="HATPase_c"/>
    <property type="match status" value="1"/>
</dbReference>
<evidence type="ECO:0000256" key="5">
    <source>
        <dbReference type="ARBA" id="ARBA00022777"/>
    </source>
</evidence>
<evidence type="ECO:0000259" key="7">
    <source>
        <dbReference type="PROSITE" id="PS50112"/>
    </source>
</evidence>
<dbReference type="InterPro" id="IPR003594">
    <property type="entry name" value="HATPase_dom"/>
</dbReference>
<reference evidence="10" key="1">
    <citation type="journal article" date="2019" name="Int. J. Syst. Evol. Microbiol.">
        <title>The Global Catalogue of Microorganisms (GCM) 10K type strain sequencing project: providing services to taxonomists for standard genome sequencing and annotation.</title>
        <authorList>
            <consortium name="The Broad Institute Genomics Platform"/>
            <consortium name="The Broad Institute Genome Sequencing Center for Infectious Disease"/>
            <person name="Wu L."/>
            <person name="Ma J."/>
        </authorList>
    </citation>
    <scope>NUCLEOTIDE SEQUENCE [LARGE SCALE GENOMIC DNA]</scope>
    <source>
        <strain evidence="10">JCM 15974</strain>
    </source>
</reference>
<dbReference type="PROSITE" id="PS50112">
    <property type="entry name" value="PAS"/>
    <property type="match status" value="1"/>
</dbReference>
<accession>A0ABP3U9T3</accession>
<dbReference type="SUPFAM" id="SSF55874">
    <property type="entry name" value="ATPase domain of HSP90 chaperone/DNA topoisomerase II/histidine kinase"/>
    <property type="match status" value="1"/>
</dbReference>
<dbReference type="EMBL" id="BAAAGE010000002">
    <property type="protein sequence ID" value="GAA0724049.1"/>
    <property type="molecule type" value="Genomic_DNA"/>
</dbReference>
<dbReference type="SUPFAM" id="SSF47384">
    <property type="entry name" value="Homodimeric domain of signal transducing histidine kinase"/>
    <property type="match status" value="1"/>
</dbReference>
<protein>
    <recommendedName>
        <fullName evidence="2">histidine kinase</fullName>
        <ecNumber evidence="2">2.7.13.3</ecNumber>
    </recommendedName>
</protein>
<dbReference type="InterPro" id="IPR000700">
    <property type="entry name" value="PAS-assoc_C"/>
</dbReference>
<dbReference type="SMART" id="SM00091">
    <property type="entry name" value="PAS"/>
    <property type="match status" value="2"/>
</dbReference>
<dbReference type="Pfam" id="PF00512">
    <property type="entry name" value="HisKA"/>
    <property type="match status" value="1"/>
</dbReference>
<dbReference type="Pfam" id="PF13426">
    <property type="entry name" value="PAS_9"/>
    <property type="match status" value="1"/>
</dbReference>
<evidence type="ECO:0000256" key="2">
    <source>
        <dbReference type="ARBA" id="ARBA00012438"/>
    </source>
</evidence>
<feature type="domain" description="PAS" evidence="7">
    <location>
        <begin position="4"/>
        <end position="74"/>
    </location>
</feature>
<dbReference type="InterPro" id="IPR036890">
    <property type="entry name" value="HATPase_C_sf"/>
</dbReference>
<keyword evidence="5" id="KW-0418">Kinase</keyword>
<dbReference type="Gene3D" id="1.10.287.130">
    <property type="match status" value="1"/>
</dbReference>
<evidence type="ECO:0000259" key="8">
    <source>
        <dbReference type="PROSITE" id="PS50113"/>
    </source>
</evidence>
<comment type="caution">
    <text evidence="9">The sequence shown here is derived from an EMBL/GenBank/DDBJ whole genome shotgun (WGS) entry which is preliminary data.</text>
</comment>
<dbReference type="InterPro" id="IPR013656">
    <property type="entry name" value="PAS_4"/>
</dbReference>
<dbReference type="PANTHER" id="PTHR43047">
    <property type="entry name" value="TWO-COMPONENT HISTIDINE PROTEIN KINASE"/>
    <property type="match status" value="1"/>
</dbReference>
<evidence type="ECO:0000256" key="4">
    <source>
        <dbReference type="ARBA" id="ARBA00022679"/>
    </source>
</evidence>
<sequence length="734" mass="85100">MTLNTNEFSFFTEKTLLFLMIFDQKGNVCEVNKRCEVIFKLPKDEIKGQSIYNFLLDDEESIFRNTISLLYQNKEQISKTFGFATLASDAILYIKFDLIYSEDRIYAFGIDVTQEHEEHRLLKSLSSLTKTGAWHYDPINDNVYFSDECYHLHDLEVGTSLNMLEALHYYPEASRERIKNYWDNLIDHGISYDYVDQIITKKGNKKWIRVIGEAIKHKDKVIFVNGCFSDITEQQNYVEQLKYNEETKKLALKGIRSGLFDHEIKTNMVFYSKDFRRMLGLPIDTDFVPEAAFRKMIHPEDAQEAMERHKANLQKTGYHYFNHYRLKHLDGQYRHYEVYGYRKKNNEGETIRMIGNLIDVHQKKINERTIIEDKSRLAAMVNNGFSYTILLNTSGEILMADEDSINIIKRDFNVDPTTTTCRFIDVMPVNFKNTFANEFNEALKGNTAKKEIERTTRKGAVQWLESKYTPIKDENNSINAVLVSFHDITEQKTAELAIKEAHLKEQELSNLKSNILSNFSHEIRTPLNGIMTICNMLLLEEENPGDRKKLSAFLDESKERLLATINNLSHYSEIETIQKNLNYVEVDMNYTVETSFREYRHFANSKNLDYILKLDERCPSANIDEDIFSTALNNIIHNSIKYTDTGKVMVKVKDEKSTVKISIKDSGIGIGKDNLKKIFDPFIQESIGLSRKYEGTGIGLSLSKRYIEILGGKIKVTSKLNEGTKFVITIPKNI</sequence>
<dbReference type="InterPro" id="IPR001610">
    <property type="entry name" value="PAC"/>
</dbReference>
<dbReference type="InterPro" id="IPR003661">
    <property type="entry name" value="HisK_dim/P_dom"/>
</dbReference>
<dbReference type="InterPro" id="IPR000014">
    <property type="entry name" value="PAS"/>
</dbReference>
<keyword evidence="10" id="KW-1185">Reference proteome</keyword>
<dbReference type="RefSeq" id="WP_343912935.1">
    <property type="nucleotide sequence ID" value="NZ_BAAAGE010000002.1"/>
</dbReference>
<dbReference type="InterPro" id="IPR013655">
    <property type="entry name" value="PAS_fold_3"/>
</dbReference>
<dbReference type="CDD" id="cd00082">
    <property type="entry name" value="HisKA"/>
    <property type="match status" value="1"/>
</dbReference>
<proteinExistence type="predicted"/>
<dbReference type="PRINTS" id="PR00344">
    <property type="entry name" value="BCTRLSENSOR"/>
</dbReference>
<dbReference type="InterPro" id="IPR035965">
    <property type="entry name" value="PAS-like_dom_sf"/>
</dbReference>
<gene>
    <name evidence="9" type="ORF">GCM10009430_28190</name>
</gene>
<dbReference type="SUPFAM" id="SSF55785">
    <property type="entry name" value="PYP-like sensor domain (PAS domain)"/>
    <property type="match status" value="4"/>
</dbReference>
<dbReference type="Gene3D" id="3.30.450.20">
    <property type="entry name" value="PAS domain"/>
    <property type="match status" value="4"/>
</dbReference>
<dbReference type="Gene3D" id="3.30.565.10">
    <property type="entry name" value="Histidine kinase-like ATPase, C-terminal domain"/>
    <property type="match status" value="1"/>
</dbReference>
<organism evidence="9 10">
    <name type="scientific">Aquimarina litoralis</name>
    <dbReference type="NCBI Taxonomy" id="584605"/>
    <lineage>
        <taxon>Bacteria</taxon>
        <taxon>Pseudomonadati</taxon>
        <taxon>Bacteroidota</taxon>
        <taxon>Flavobacteriia</taxon>
        <taxon>Flavobacteriales</taxon>
        <taxon>Flavobacteriaceae</taxon>
        <taxon>Aquimarina</taxon>
    </lineage>
</organism>
<dbReference type="InterPro" id="IPR005467">
    <property type="entry name" value="His_kinase_dom"/>
</dbReference>
<dbReference type="EC" id="2.7.13.3" evidence="2"/>
<name>A0ABP3U9T3_9FLAO</name>
<feature type="domain" description="PAC" evidence="8">
    <location>
        <begin position="448"/>
        <end position="500"/>
    </location>
</feature>
<dbReference type="PANTHER" id="PTHR43047:SF72">
    <property type="entry name" value="OSMOSENSING HISTIDINE PROTEIN KINASE SLN1"/>
    <property type="match status" value="1"/>
</dbReference>
<dbReference type="CDD" id="cd00130">
    <property type="entry name" value="PAS"/>
    <property type="match status" value="2"/>
</dbReference>
<evidence type="ECO:0000256" key="3">
    <source>
        <dbReference type="ARBA" id="ARBA00022553"/>
    </source>
</evidence>
<dbReference type="InterPro" id="IPR036097">
    <property type="entry name" value="HisK_dim/P_sf"/>
</dbReference>
<keyword evidence="4" id="KW-0808">Transferase</keyword>
<evidence type="ECO:0000313" key="10">
    <source>
        <dbReference type="Proteomes" id="UP001501758"/>
    </source>
</evidence>
<comment type="catalytic activity">
    <reaction evidence="1">
        <text>ATP + protein L-histidine = ADP + protein N-phospho-L-histidine.</text>
        <dbReference type="EC" id="2.7.13.3"/>
    </reaction>
</comment>